<evidence type="ECO:0000256" key="3">
    <source>
        <dbReference type="PROSITE-ProRule" id="PRU00708"/>
    </source>
</evidence>
<comment type="similarity">
    <text evidence="1">Belongs to the PPR family. P subfamily.</text>
</comment>
<dbReference type="EMBL" id="SDMP01000015">
    <property type="protein sequence ID" value="RYR06946.1"/>
    <property type="molecule type" value="Genomic_DNA"/>
</dbReference>
<feature type="repeat" description="PPR" evidence="3">
    <location>
        <begin position="506"/>
        <end position="540"/>
    </location>
</feature>
<dbReference type="PANTHER" id="PTHR47939:SF8">
    <property type="entry name" value="PENTACOTRIPEPTIDE-REPEAT REGION OF PRORP DOMAIN-CONTAINING PROTEIN"/>
    <property type="match status" value="1"/>
</dbReference>
<organism evidence="4 5">
    <name type="scientific">Arachis hypogaea</name>
    <name type="common">Peanut</name>
    <dbReference type="NCBI Taxonomy" id="3818"/>
    <lineage>
        <taxon>Eukaryota</taxon>
        <taxon>Viridiplantae</taxon>
        <taxon>Streptophyta</taxon>
        <taxon>Embryophyta</taxon>
        <taxon>Tracheophyta</taxon>
        <taxon>Spermatophyta</taxon>
        <taxon>Magnoliopsida</taxon>
        <taxon>eudicotyledons</taxon>
        <taxon>Gunneridae</taxon>
        <taxon>Pentapetalae</taxon>
        <taxon>rosids</taxon>
        <taxon>fabids</taxon>
        <taxon>Fabales</taxon>
        <taxon>Fabaceae</taxon>
        <taxon>Papilionoideae</taxon>
        <taxon>50 kb inversion clade</taxon>
        <taxon>dalbergioids sensu lato</taxon>
        <taxon>Dalbergieae</taxon>
        <taxon>Pterocarpus clade</taxon>
        <taxon>Arachis</taxon>
    </lineage>
</organism>
<evidence type="ECO:0000313" key="5">
    <source>
        <dbReference type="Proteomes" id="UP000289738"/>
    </source>
</evidence>
<dbReference type="InterPro" id="IPR050667">
    <property type="entry name" value="PPR-containing_protein"/>
</dbReference>
<dbReference type="PROSITE" id="PS51375">
    <property type="entry name" value="PPR"/>
    <property type="match status" value="5"/>
</dbReference>
<evidence type="ECO:0008006" key="6">
    <source>
        <dbReference type="Google" id="ProtNLM"/>
    </source>
</evidence>
<feature type="repeat" description="PPR" evidence="3">
    <location>
        <begin position="611"/>
        <end position="645"/>
    </location>
</feature>
<proteinExistence type="inferred from homology"/>
<feature type="repeat" description="PPR" evidence="3">
    <location>
        <begin position="471"/>
        <end position="505"/>
    </location>
</feature>
<feature type="repeat" description="PPR" evidence="3">
    <location>
        <begin position="576"/>
        <end position="610"/>
    </location>
</feature>
<dbReference type="Proteomes" id="UP000289738">
    <property type="component" value="Chromosome B05"/>
</dbReference>
<feature type="repeat" description="PPR" evidence="3">
    <location>
        <begin position="436"/>
        <end position="470"/>
    </location>
</feature>
<comment type="caution">
    <text evidence="4">The sequence shown here is derived from an EMBL/GenBank/DDBJ whole genome shotgun (WGS) entry which is preliminary data.</text>
</comment>
<dbReference type="Gene3D" id="1.25.40.10">
    <property type="entry name" value="Tetratricopeptide repeat domain"/>
    <property type="match status" value="2"/>
</dbReference>
<sequence length="707" mass="80058">MSKASPSVRFKRLPPSPLSNLPISKQVGEPATQNTSLYPNLYFLMLNVPGKVCWPGWSSGPPMPTQAFAISLSTKTIHFDESTHFGFFVNSISSGVPSFRLWRALLRPPVGRLWPAKCSTRDRGKWGCHLSPELVEQRPREKQKREREELGLASLHSEGIVKQAKMSVREAMEQSLNGSKIMLRFNEELQAVGDGASLLSGILGALSSDYSKFPICEKSWGKVRGKDRVYDDCIKEMFHFQDNSGRIKKTLLKQMGRFWKDTRGRLYDSHYKPTRTLEQNLEKCPEGIPREHWRWFIDYHNDLATKLKCKQNALNRKKQLYTHTGGSKSLARAREEETMLGLRKTNSKSCLLRLQRLVTLSNPIISYNFPFSSSNYCTHDSRIGVHKTVNRTQLLNSIRNLKNVDSAFNLFHKMDGMILGAKSVLSFMLQMGEEPNVVTYNSLIDGYCLQSQMEEAMKLFDLMVHKNCLPTIVTYNSLIHGWCKVKDIDKAMCLLGEMVNKGLHPGVVTWTTLIGGFCKAGKPLAAKELFLAMNKHGQVPNLQTCAVILDGLFNCHFHSEAFLLFKAMEHSNLDLDIAIYNIMLDGLCKGGKFNDAQKLLSCVLVKGMKIDAYTYNIMIRGLCKEGLLDDAEDLLMKMEENGCPPNRCSYNVFVQGLLQRYDISRSRKYLQRMKNKGFPLDATTVELLICAFSANKGDNALQELLQN</sequence>
<evidence type="ECO:0000256" key="1">
    <source>
        <dbReference type="ARBA" id="ARBA00007626"/>
    </source>
</evidence>
<reference evidence="4 5" key="1">
    <citation type="submission" date="2019-01" db="EMBL/GenBank/DDBJ databases">
        <title>Sequencing of cultivated peanut Arachis hypogaea provides insights into genome evolution and oil improvement.</title>
        <authorList>
            <person name="Chen X."/>
        </authorList>
    </citation>
    <scope>NUCLEOTIDE SEQUENCE [LARGE SCALE GENOMIC DNA]</scope>
    <source>
        <strain evidence="5">cv. Fuhuasheng</strain>
        <tissue evidence="4">Leaves</tissue>
    </source>
</reference>
<protein>
    <recommendedName>
        <fullName evidence="6">Pentatricopeptide repeat-containing protein</fullName>
    </recommendedName>
</protein>
<gene>
    <name evidence="4" type="ORF">Ahy_B05g074256</name>
</gene>
<keyword evidence="2" id="KW-0677">Repeat</keyword>
<dbReference type="InterPro" id="IPR011990">
    <property type="entry name" value="TPR-like_helical_dom_sf"/>
</dbReference>
<dbReference type="NCBIfam" id="TIGR00756">
    <property type="entry name" value="PPR"/>
    <property type="match status" value="5"/>
</dbReference>
<dbReference type="InterPro" id="IPR002885">
    <property type="entry name" value="PPR_rpt"/>
</dbReference>
<keyword evidence="5" id="KW-1185">Reference proteome</keyword>
<evidence type="ECO:0000313" key="4">
    <source>
        <dbReference type="EMBL" id="RYR06946.1"/>
    </source>
</evidence>
<name>A0A444YYG8_ARAHY</name>
<dbReference type="Pfam" id="PF13041">
    <property type="entry name" value="PPR_2"/>
    <property type="match status" value="3"/>
</dbReference>
<accession>A0A444YYG8</accession>
<dbReference type="PANTHER" id="PTHR47939">
    <property type="entry name" value="MEMBRANE-ASSOCIATED SALT-INDUCIBLE PROTEIN-LIKE"/>
    <property type="match status" value="1"/>
</dbReference>
<evidence type="ECO:0000256" key="2">
    <source>
        <dbReference type="ARBA" id="ARBA00022737"/>
    </source>
</evidence>
<dbReference type="AlphaFoldDB" id="A0A444YYG8"/>